<dbReference type="SUPFAM" id="SSF47459">
    <property type="entry name" value="HLH, helix-loop-helix DNA-binding domain"/>
    <property type="match status" value="1"/>
</dbReference>
<keyword evidence="4" id="KW-0539">Nucleus</keyword>
<evidence type="ECO:0000313" key="7">
    <source>
        <dbReference type="EMBL" id="OQV19415.1"/>
    </source>
</evidence>
<dbReference type="GO" id="GO:0000977">
    <property type="term" value="F:RNA polymerase II transcription regulatory region sequence-specific DNA binding"/>
    <property type="evidence" value="ECO:0007669"/>
    <property type="project" value="TreeGrafter"/>
</dbReference>
<dbReference type="EMBL" id="MTYJ01000040">
    <property type="protein sequence ID" value="OQV19415.1"/>
    <property type="molecule type" value="Genomic_DNA"/>
</dbReference>
<protein>
    <recommendedName>
        <fullName evidence="6">BHLH domain-containing protein</fullName>
    </recommendedName>
</protein>
<keyword evidence="8" id="KW-1185">Reference proteome</keyword>
<dbReference type="PROSITE" id="PS50888">
    <property type="entry name" value="BHLH"/>
    <property type="match status" value="1"/>
</dbReference>
<dbReference type="Gene3D" id="4.10.280.10">
    <property type="entry name" value="Helix-loop-helix DNA-binding domain"/>
    <property type="match status" value="1"/>
</dbReference>
<feature type="domain" description="BHLH" evidence="6">
    <location>
        <begin position="88"/>
        <end position="140"/>
    </location>
</feature>
<proteinExistence type="predicted"/>
<dbReference type="AlphaFoldDB" id="A0A1W0WW36"/>
<evidence type="ECO:0000256" key="5">
    <source>
        <dbReference type="SAM" id="MobiDB-lite"/>
    </source>
</evidence>
<comment type="subcellular location">
    <subcellularLocation>
        <location evidence="1">Nucleus</location>
    </subcellularLocation>
</comment>
<dbReference type="GO" id="GO:0007399">
    <property type="term" value="P:nervous system development"/>
    <property type="evidence" value="ECO:0007669"/>
    <property type="project" value="UniProtKB-KW"/>
</dbReference>
<keyword evidence="3" id="KW-0238">DNA-binding</keyword>
<dbReference type="InterPro" id="IPR036638">
    <property type="entry name" value="HLH_DNA-bd_sf"/>
</dbReference>
<dbReference type="Pfam" id="PF00010">
    <property type="entry name" value="HLH"/>
    <property type="match status" value="1"/>
</dbReference>
<evidence type="ECO:0000256" key="1">
    <source>
        <dbReference type="ARBA" id="ARBA00004123"/>
    </source>
</evidence>
<dbReference type="GO" id="GO:0046983">
    <property type="term" value="F:protein dimerization activity"/>
    <property type="evidence" value="ECO:0007669"/>
    <property type="project" value="InterPro"/>
</dbReference>
<dbReference type="Proteomes" id="UP000192578">
    <property type="component" value="Unassembled WGS sequence"/>
</dbReference>
<evidence type="ECO:0000259" key="6">
    <source>
        <dbReference type="PROSITE" id="PS50888"/>
    </source>
</evidence>
<feature type="region of interest" description="Disordered" evidence="5">
    <location>
        <begin position="149"/>
        <end position="265"/>
    </location>
</feature>
<dbReference type="FunFam" id="4.10.280.10:FF:000029">
    <property type="entry name" value="Achaete-scute family bHLH transcription factor 1"/>
    <property type="match status" value="1"/>
</dbReference>
<feature type="compositionally biased region" description="Polar residues" evidence="5">
    <location>
        <begin position="77"/>
        <end position="88"/>
    </location>
</feature>
<dbReference type="GO" id="GO:0005634">
    <property type="term" value="C:nucleus"/>
    <property type="evidence" value="ECO:0007669"/>
    <property type="project" value="UniProtKB-SubCell"/>
</dbReference>
<dbReference type="PANTHER" id="PTHR23349:SF108">
    <property type="entry name" value="BHLH DOMAIN-CONTAINING PROTEIN"/>
    <property type="match status" value="1"/>
</dbReference>
<feature type="compositionally biased region" description="Low complexity" evidence="5">
    <location>
        <begin position="215"/>
        <end position="238"/>
    </location>
</feature>
<feature type="compositionally biased region" description="Basic and acidic residues" evidence="5">
    <location>
        <begin position="205"/>
        <end position="214"/>
    </location>
</feature>
<evidence type="ECO:0000256" key="4">
    <source>
        <dbReference type="ARBA" id="ARBA00023242"/>
    </source>
</evidence>
<reference evidence="8" key="1">
    <citation type="submission" date="2017-01" db="EMBL/GenBank/DDBJ databases">
        <title>Comparative genomics of anhydrobiosis in the tardigrade Hypsibius dujardini.</title>
        <authorList>
            <person name="Yoshida Y."/>
            <person name="Koutsovoulos G."/>
            <person name="Laetsch D."/>
            <person name="Stevens L."/>
            <person name="Kumar S."/>
            <person name="Horikawa D."/>
            <person name="Ishino K."/>
            <person name="Komine S."/>
            <person name="Tomita M."/>
            <person name="Blaxter M."/>
            <person name="Arakawa K."/>
        </authorList>
    </citation>
    <scope>NUCLEOTIDE SEQUENCE [LARGE SCALE GENOMIC DNA]</scope>
    <source>
        <strain evidence="8">Z151</strain>
    </source>
</reference>
<evidence type="ECO:0000256" key="2">
    <source>
        <dbReference type="ARBA" id="ARBA00022902"/>
    </source>
</evidence>
<feature type="compositionally biased region" description="Polar residues" evidence="5">
    <location>
        <begin position="239"/>
        <end position="252"/>
    </location>
</feature>
<dbReference type="PANTHER" id="PTHR23349">
    <property type="entry name" value="BASIC HELIX-LOOP-HELIX TRANSCRIPTION FACTOR, TWIST"/>
    <property type="match status" value="1"/>
</dbReference>
<feature type="compositionally biased region" description="Low complexity" evidence="5">
    <location>
        <begin position="28"/>
        <end position="54"/>
    </location>
</feature>
<accession>A0A1W0WW36</accession>
<name>A0A1W0WW36_HYPEX</name>
<evidence type="ECO:0000256" key="3">
    <source>
        <dbReference type="ARBA" id="ARBA00023125"/>
    </source>
</evidence>
<dbReference type="InterPro" id="IPR011598">
    <property type="entry name" value="bHLH_dom"/>
</dbReference>
<dbReference type="SMART" id="SM00353">
    <property type="entry name" value="HLH"/>
    <property type="match status" value="1"/>
</dbReference>
<dbReference type="OrthoDB" id="5976910at2759"/>
<feature type="region of interest" description="Disordered" evidence="5">
    <location>
        <begin position="24"/>
        <end position="124"/>
    </location>
</feature>
<keyword evidence="2" id="KW-0524">Neurogenesis</keyword>
<evidence type="ECO:0000313" key="8">
    <source>
        <dbReference type="Proteomes" id="UP000192578"/>
    </source>
</evidence>
<sequence>MDSNYSYMPIHSYALGGYSHNQQAMSPAQSHQQVPASSAAPATATKKCPATAAKVPKGKRKAEKAHQRLYGYPAAASVSSTGSPQLPAQVQRRNERERNRVRQLNSGFSTLRQHVPNGAKNKKMSKVETLHSALQYIQLMQKLLADQDAAERPTNGDGRPTNGDGPWTNGDGRPTNGDGRQTNGDGRPTNRDGRPTNGDGWRSNGDGRRTDGDGWRTNGDGPSTSSSSSHSSESPVSSHQGGDLSQQQSGYDGQTFGAYDGYPHHDAFASGCLNNGLLSASVDFVKSEEEDFDFNFFAAP</sequence>
<comment type="caution">
    <text evidence="7">The sequence shown here is derived from an EMBL/GenBank/DDBJ whole genome shotgun (WGS) entry which is preliminary data.</text>
</comment>
<dbReference type="GO" id="GO:0000981">
    <property type="term" value="F:DNA-binding transcription factor activity, RNA polymerase II-specific"/>
    <property type="evidence" value="ECO:0007669"/>
    <property type="project" value="TreeGrafter"/>
</dbReference>
<dbReference type="InterPro" id="IPR050283">
    <property type="entry name" value="E-box_TF_Regulators"/>
</dbReference>
<gene>
    <name evidence="7" type="ORF">BV898_06644</name>
</gene>
<feature type="compositionally biased region" description="Polar residues" evidence="5">
    <location>
        <begin position="103"/>
        <end position="112"/>
    </location>
</feature>
<organism evidence="7 8">
    <name type="scientific">Hypsibius exemplaris</name>
    <name type="common">Freshwater tardigrade</name>
    <dbReference type="NCBI Taxonomy" id="2072580"/>
    <lineage>
        <taxon>Eukaryota</taxon>
        <taxon>Metazoa</taxon>
        <taxon>Ecdysozoa</taxon>
        <taxon>Tardigrada</taxon>
        <taxon>Eutardigrada</taxon>
        <taxon>Parachela</taxon>
        <taxon>Hypsibioidea</taxon>
        <taxon>Hypsibiidae</taxon>
        <taxon>Hypsibius</taxon>
    </lineage>
</organism>